<proteinExistence type="predicted"/>
<dbReference type="OrthoDB" id="3012298at2759"/>
<feature type="domain" description="LysM" evidence="2">
    <location>
        <begin position="207"/>
        <end position="253"/>
    </location>
</feature>
<name>A0A8S1JBN5_9CHLO</name>
<sequence>MGWRLLKKDSQKSDDGTGTSWVIEATMEAKRVFPGAIITHAPQAPYFTPQFTANYVEVEKQVGTMIDFYNIQFYNQASTSYDSYAALFERSGGWSAGSSVMEISDKGVPLSKIVVGKPVTRAGVVNSGFVEMSHLATFYREAASKGTVPRGFMGWQWSLDARELGGRWAQTLGAAWSGVPNVPKSSPSPSQVATPTAPSTESDTCTEVYTVVEGDSLWAVGQQYGVEWQAIFEANKDTLPDGNAIHVGQQLRIPVPCDAGTGQGPTVPTSTDPVAPKVPDTASPAAPSTESWACFHDYTVVEGDSLWSIGQQFGVEWPEIFDSNTDTLEEPSAIYVGQHLRIPTPCGTGAGQERSVSGPVGPATPSSGSQSSF</sequence>
<dbReference type="CDD" id="cd00118">
    <property type="entry name" value="LysM"/>
    <property type="match status" value="2"/>
</dbReference>
<feature type="compositionally biased region" description="Low complexity" evidence="1">
    <location>
        <begin position="179"/>
        <end position="192"/>
    </location>
</feature>
<dbReference type="EMBL" id="CAJHUC010003041">
    <property type="protein sequence ID" value="CAD7705171.1"/>
    <property type="molecule type" value="Genomic_DNA"/>
</dbReference>
<feature type="region of interest" description="Disordered" evidence="1">
    <location>
        <begin position="345"/>
        <end position="373"/>
    </location>
</feature>
<dbReference type="InterPro" id="IPR036779">
    <property type="entry name" value="LysM_dom_sf"/>
</dbReference>
<feature type="region of interest" description="Disordered" evidence="1">
    <location>
        <begin position="261"/>
        <end position="288"/>
    </location>
</feature>
<dbReference type="InterPro" id="IPR018392">
    <property type="entry name" value="LysM"/>
</dbReference>
<dbReference type="Gene3D" id="3.20.20.80">
    <property type="entry name" value="Glycosidases"/>
    <property type="match status" value="1"/>
</dbReference>
<evidence type="ECO:0000259" key="2">
    <source>
        <dbReference type="PROSITE" id="PS51782"/>
    </source>
</evidence>
<protein>
    <recommendedName>
        <fullName evidence="2">LysM domain-containing protein</fullName>
    </recommendedName>
</protein>
<evidence type="ECO:0000313" key="3">
    <source>
        <dbReference type="EMBL" id="CAD7705171.1"/>
    </source>
</evidence>
<feature type="compositionally biased region" description="Polar residues" evidence="1">
    <location>
        <begin position="364"/>
        <end position="373"/>
    </location>
</feature>
<feature type="region of interest" description="Disordered" evidence="1">
    <location>
        <begin position="179"/>
        <end position="202"/>
    </location>
</feature>
<dbReference type="SMART" id="SM00257">
    <property type="entry name" value="LysM"/>
    <property type="match status" value="2"/>
</dbReference>
<dbReference type="SUPFAM" id="SSF54106">
    <property type="entry name" value="LysM domain"/>
    <property type="match status" value="2"/>
</dbReference>
<dbReference type="SUPFAM" id="SSF51445">
    <property type="entry name" value="(Trans)glycosidases"/>
    <property type="match status" value="1"/>
</dbReference>
<dbReference type="InterPro" id="IPR052196">
    <property type="entry name" value="Bact_Kbp"/>
</dbReference>
<dbReference type="PANTHER" id="PTHR34700:SF4">
    <property type="entry name" value="PHAGE-LIKE ELEMENT PBSX PROTEIN XKDP"/>
    <property type="match status" value="1"/>
</dbReference>
<comment type="caution">
    <text evidence="3">The sequence shown here is derived from an EMBL/GenBank/DDBJ whole genome shotgun (WGS) entry which is preliminary data.</text>
</comment>
<dbReference type="PROSITE" id="PS51782">
    <property type="entry name" value="LYSM"/>
    <property type="match status" value="2"/>
</dbReference>
<dbReference type="Pfam" id="PF01476">
    <property type="entry name" value="LysM"/>
    <property type="match status" value="2"/>
</dbReference>
<evidence type="ECO:0000313" key="4">
    <source>
        <dbReference type="Proteomes" id="UP000708148"/>
    </source>
</evidence>
<gene>
    <name evidence="3" type="ORF">OSTQU699_LOCUS10526</name>
</gene>
<dbReference type="Gene3D" id="3.10.350.10">
    <property type="entry name" value="LysM domain"/>
    <property type="match status" value="2"/>
</dbReference>
<dbReference type="InterPro" id="IPR017853">
    <property type="entry name" value="GH"/>
</dbReference>
<evidence type="ECO:0000256" key="1">
    <source>
        <dbReference type="SAM" id="MobiDB-lite"/>
    </source>
</evidence>
<feature type="compositionally biased region" description="Polar residues" evidence="1">
    <location>
        <begin position="193"/>
        <end position="202"/>
    </location>
</feature>
<accession>A0A8S1JBN5</accession>
<dbReference type="PANTHER" id="PTHR34700">
    <property type="entry name" value="POTASSIUM BINDING PROTEIN KBP"/>
    <property type="match status" value="1"/>
</dbReference>
<reference evidence="3" key="1">
    <citation type="submission" date="2020-12" db="EMBL/GenBank/DDBJ databases">
        <authorList>
            <person name="Iha C."/>
        </authorList>
    </citation>
    <scope>NUCLEOTIDE SEQUENCE</scope>
</reference>
<dbReference type="AlphaFoldDB" id="A0A8S1JBN5"/>
<dbReference type="Proteomes" id="UP000708148">
    <property type="component" value="Unassembled WGS sequence"/>
</dbReference>
<feature type="domain" description="LysM" evidence="2">
    <location>
        <begin position="296"/>
        <end position="342"/>
    </location>
</feature>
<organism evidence="3 4">
    <name type="scientific">Ostreobium quekettii</name>
    <dbReference type="NCBI Taxonomy" id="121088"/>
    <lineage>
        <taxon>Eukaryota</taxon>
        <taxon>Viridiplantae</taxon>
        <taxon>Chlorophyta</taxon>
        <taxon>core chlorophytes</taxon>
        <taxon>Ulvophyceae</taxon>
        <taxon>TCBD clade</taxon>
        <taxon>Bryopsidales</taxon>
        <taxon>Ostreobineae</taxon>
        <taxon>Ostreobiaceae</taxon>
        <taxon>Ostreobium</taxon>
    </lineage>
</organism>
<keyword evidence="4" id="KW-1185">Reference proteome</keyword>